<organism evidence="3 4">
    <name type="scientific">Chryseolinea serpens</name>
    <dbReference type="NCBI Taxonomy" id="947013"/>
    <lineage>
        <taxon>Bacteria</taxon>
        <taxon>Pseudomonadati</taxon>
        <taxon>Bacteroidota</taxon>
        <taxon>Cytophagia</taxon>
        <taxon>Cytophagales</taxon>
        <taxon>Fulvivirgaceae</taxon>
        <taxon>Chryseolinea</taxon>
    </lineage>
</organism>
<evidence type="ECO:0000313" key="4">
    <source>
        <dbReference type="Proteomes" id="UP000184212"/>
    </source>
</evidence>
<evidence type="ECO:0000256" key="1">
    <source>
        <dbReference type="ARBA" id="ARBA00007689"/>
    </source>
</evidence>
<dbReference type="EMBL" id="FQWQ01000002">
    <property type="protein sequence ID" value="SHH22021.1"/>
    <property type="molecule type" value="Genomic_DNA"/>
</dbReference>
<proteinExistence type="inferred from homology"/>
<protein>
    <submittedName>
        <fullName evidence="3">YCII-related domain-containing protein</fullName>
    </submittedName>
</protein>
<keyword evidence="4" id="KW-1185">Reference proteome</keyword>
<name>A0A1M5R728_9BACT</name>
<dbReference type="RefSeq" id="WP_073135944.1">
    <property type="nucleotide sequence ID" value="NZ_FQWQ01000002.1"/>
</dbReference>
<dbReference type="OrthoDB" id="7782105at2"/>
<accession>A0A1M5R728</accession>
<dbReference type="InterPro" id="IPR005545">
    <property type="entry name" value="YCII"/>
</dbReference>
<evidence type="ECO:0000313" key="3">
    <source>
        <dbReference type="EMBL" id="SHH22021.1"/>
    </source>
</evidence>
<dbReference type="Proteomes" id="UP000184212">
    <property type="component" value="Unassembled WGS sequence"/>
</dbReference>
<dbReference type="Gene3D" id="3.30.70.1060">
    <property type="entry name" value="Dimeric alpha+beta barrel"/>
    <property type="match status" value="1"/>
</dbReference>
<sequence length="114" mass="12676">MNEFLIAIHRDLKSKDASPSPEQMQASIKPFQEWIGKLIAEDRLVSPYRRWDGVGRVVKKSAVTDGPYAEIKESLGGLFVVRAKDYDEAVEIAKGCPILEWGATVEVRMALVSA</sequence>
<dbReference type="STRING" id="947013.SAMN04488109_3225"/>
<dbReference type="SUPFAM" id="SSF54909">
    <property type="entry name" value="Dimeric alpha+beta barrel"/>
    <property type="match status" value="1"/>
</dbReference>
<dbReference type="AlphaFoldDB" id="A0A1M5R728"/>
<comment type="similarity">
    <text evidence="1">Belongs to the YciI family.</text>
</comment>
<reference evidence="3 4" key="1">
    <citation type="submission" date="2016-11" db="EMBL/GenBank/DDBJ databases">
        <authorList>
            <person name="Jaros S."/>
            <person name="Januszkiewicz K."/>
            <person name="Wedrychowicz H."/>
        </authorList>
    </citation>
    <scope>NUCLEOTIDE SEQUENCE [LARGE SCALE GENOMIC DNA]</scope>
    <source>
        <strain evidence="3 4">DSM 24574</strain>
    </source>
</reference>
<gene>
    <name evidence="3" type="ORF">SAMN04488109_3225</name>
</gene>
<feature type="domain" description="YCII-related" evidence="2">
    <location>
        <begin position="59"/>
        <end position="107"/>
    </location>
</feature>
<dbReference type="InterPro" id="IPR011008">
    <property type="entry name" value="Dimeric_a/b-barrel"/>
</dbReference>
<evidence type="ECO:0000259" key="2">
    <source>
        <dbReference type="Pfam" id="PF03795"/>
    </source>
</evidence>
<dbReference type="Pfam" id="PF03795">
    <property type="entry name" value="YCII"/>
    <property type="match status" value="1"/>
</dbReference>